<dbReference type="Proteomes" id="UP001157161">
    <property type="component" value="Unassembled WGS sequence"/>
</dbReference>
<reference evidence="1" key="1">
    <citation type="journal article" date="2014" name="Int. J. Syst. Evol. Microbiol.">
        <title>Complete genome sequence of Corynebacterium casei LMG S-19264T (=DSM 44701T), isolated from a smear-ripened cheese.</title>
        <authorList>
            <consortium name="US DOE Joint Genome Institute (JGI-PGF)"/>
            <person name="Walter F."/>
            <person name="Albersmeier A."/>
            <person name="Kalinowski J."/>
            <person name="Ruckert C."/>
        </authorList>
    </citation>
    <scope>NUCLEOTIDE SEQUENCE</scope>
    <source>
        <strain evidence="1">NBRC 112290</strain>
    </source>
</reference>
<protein>
    <submittedName>
        <fullName evidence="1">Uncharacterized protein</fullName>
    </submittedName>
</protein>
<proteinExistence type="predicted"/>
<organism evidence="1 2">
    <name type="scientific">Litorihabitans aurantiacus</name>
    <dbReference type="NCBI Taxonomy" id="1930061"/>
    <lineage>
        <taxon>Bacteria</taxon>
        <taxon>Bacillati</taxon>
        <taxon>Actinomycetota</taxon>
        <taxon>Actinomycetes</taxon>
        <taxon>Micrococcales</taxon>
        <taxon>Beutenbergiaceae</taxon>
        <taxon>Litorihabitans</taxon>
    </lineage>
</organism>
<dbReference type="AlphaFoldDB" id="A0AA37XF61"/>
<name>A0AA37XF61_9MICO</name>
<dbReference type="EMBL" id="BSUM01000001">
    <property type="protein sequence ID" value="GMA31950.1"/>
    <property type="molecule type" value="Genomic_DNA"/>
</dbReference>
<keyword evidence="2" id="KW-1185">Reference proteome</keyword>
<evidence type="ECO:0000313" key="2">
    <source>
        <dbReference type="Proteomes" id="UP001157161"/>
    </source>
</evidence>
<comment type="caution">
    <text evidence="1">The sequence shown here is derived from an EMBL/GenBank/DDBJ whole genome shotgun (WGS) entry which is preliminary data.</text>
</comment>
<evidence type="ECO:0000313" key="1">
    <source>
        <dbReference type="EMBL" id="GMA31950.1"/>
    </source>
</evidence>
<gene>
    <name evidence="1" type="ORF">GCM10025875_19420</name>
</gene>
<sequence length="74" mass="8087">MRADEAAGGEQVRPRHAGEEVVLDLEVEAPITTFMNRPPTMLRDVRTCLDRKSSLLPAGTTAMPLWLGAKLAPM</sequence>
<reference evidence="1" key="2">
    <citation type="submission" date="2023-02" db="EMBL/GenBank/DDBJ databases">
        <authorList>
            <person name="Sun Q."/>
            <person name="Mori K."/>
        </authorList>
    </citation>
    <scope>NUCLEOTIDE SEQUENCE</scope>
    <source>
        <strain evidence="1">NBRC 112290</strain>
    </source>
</reference>
<accession>A0AA37XF61</accession>